<dbReference type="AlphaFoldDB" id="A0A7W4DF06"/>
<keyword evidence="2" id="KW-1185">Reference proteome</keyword>
<evidence type="ECO:0000313" key="2">
    <source>
        <dbReference type="Proteomes" id="UP000581189"/>
    </source>
</evidence>
<name>A0A7W4DF06_9GAMM</name>
<dbReference type="RefSeq" id="WP_182835308.1">
    <property type="nucleotide sequence ID" value="NZ_JACJFN010000006.1"/>
</dbReference>
<reference evidence="1 2" key="1">
    <citation type="submission" date="2020-08" db="EMBL/GenBank/DDBJ databases">
        <authorList>
            <person name="Kim C.M."/>
        </authorList>
    </citation>
    <scope>NUCLEOTIDE SEQUENCE [LARGE SCALE GENOMIC DNA]</scope>
    <source>
        <strain evidence="1 2">SR9</strain>
    </source>
</reference>
<protein>
    <submittedName>
        <fullName evidence="1">Uncharacterized protein</fullName>
    </submittedName>
</protein>
<accession>A0A7W4DF06</accession>
<proteinExistence type="predicted"/>
<sequence length="196" mass="21772">MPAISVTLNGNLIAKVSTGNLNILSVRVSGDILADTFATIDFSGGRYEPDSESKHLIWLNEQVLQPNDQIEVSLHEQGETSLIGKTIEELYPEPPQAHDESITPEEIFSELSQRKAVRSGFRFEIVTPTGEVLNSRTNPGDYCFGFTTIWNGKNPDRAKTWLTSNTLERIALRENGSDHARLTLQLGQSIFLRVCA</sequence>
<dbReference type="EMBL" id="JACJFN010000006">
    <property type="protein sequence ID" value="MBB1521374.1"/>
    <property type="molecule type" value="Genomic_DNA"/>
</dbReference>
<organism evidence="1 2">
    <name type="scientific">Aquipseudomonas guryensis</name>
    <dbReference type="NCBI Taxonomy" id="2759165"/>
    <lineage>
        <taxon>Bacteria</taxon>
        <taxon>Pseudomonadati</taxon>
        <taxon>Pseudomonadota</taxon>
        <taxon>Gammaproteobacteria</taxon>
        <taxon>Pseudomonadales</taxon>
        <taxon>Pseudomonadaceae</taxon>
        <taxon>Aquipseudomonas</taxon>
    </lineage>
</organism>
<gene>
    <name evidence="1" type="ORF">H3H45_19200</name>
</gene>
<dbReference type="Proteomes" id="UP000581189">
    <property type="component" value="Unassembled WGS sequence"/>
</dbReference>
<evidence type="ECO:0000313" key="1">
    <source>
        <dbReference type="EMBL" id="MBB1521374.1"/>
    </source>
</evidence>
<comment type="caution">
    <text evidence="1">The sequence shown here is derived from an EMBL/GenBank/DDBJ whole genome shotgun (WGS) entry which is preliminary data.</text>
</comment>